<reference evidence="3" key="1">
    <citation type="journal article" date="2021" name="bioRxiv">
        <title>Whole Genome Assembly and Annotation of Northern Wild Rice, Zizania palustris L., Supports a Whole Genome Duplication in the Zizania Genus.</title>
        <authorList>
            <person name="Haas M."/>
            <person name="Kono T."/>
            <person name="Macchietto M."/>
            <person name="Millas R."/>
            <person name="McGilp L."/>
            <person name="Shao M."/>
            <person name="Duquette J."/>
            <person name="Hirsch C.N."/>
            <person name="Kimball J."/>
        </authorList>
    </citation>
    <scope>NUCLEOTIDE SEQUENCE</scope>
    <source>
        <tissue evidence="3">Fresh leaf tissue</tissue>
    </source>
</reference>
<keyword evidence="4" id="KW-1185">Reference proteome</keyword>
<dbReference type="PROSITE" id="PS50846">
    <property type="entry name" value="HMA_2"/>
    <property type="match status" value="1"/>
</dbReference>
<keyword evidence="1" id="KW-0479">Metal-binding</keyword>
<dbReference type="Pfam" id="PF00403">
    <property type="entry name" value="HMA"/>
    <property type="match status" value="1"/>
</dbReference>
<dbReference type="InterPro" id="IPR006121">
    <property type="entry name" value="HMA_dom"/>
</dbReference>
<protein>
    <recommendedName>
        <fullName evidence="2">HMA domain-containing protein</fullName>
    </recommendedName>
</protein>
<gene>
    <name evidence="3" type="ORF">GUJ93_ZPchr0013g37481</name>
</gene>
<evidence type="ECO:0000256" key="1">
    <source>
        <dbReference type="ARBA" id="ARBA00022723"/>
    </source>
</evidence>
<dbReference type="PROSITE" id="PS01047">
    <property type="entry name" value="HMA_1"/>
    <property type="match status" value="1"/>
</dbReference>
<organism evidence="3 4">
    <name type="scientific">Zizania palustris</name>
    <name type="common">Northern wild rice</name>
    <dbReference type="NCBI Taxonomy" id="103762"/>
    <lineage>
        <taxon>Eukaryota</taxon>
        <taxon>Viridiplantae</taxon>
        <taxon>Streptophyta</taxon>
        <taxon>Embryophyta</taxon>
        <taxon>Tracheophyta</taxon>
        <taxon>Spermatophyta</taxon>
        <taxon>Magnoliopsida</taxon>
        <taxon>Liliopsida</taxon>
        <taxon>Poales</taxon>
        <taxon>Poaceae</taxon>
        <taxon>BOP clade</taxon>
        <taxon>Oryzoideae</taxon>
        <taxon>Oryzeae</taxon>
        <taxon>Zizaniinae</taxon>
        <taxon>Zizania</taxon>
    </lineage>
</organism>
<feature type="domain" description="HMA" evidence="2">
    <location>
        <begin position="84"/>
        <end position="151"/>
    </location>
</feature>
<comment type="caution">
    <text evidence="3">The sequence shown here is derived from an EMBL/GenBank/DDBJ whole genome shotgun (WGS) entry which is preliminary data.</text>
</comment>
<evidence type="ECO:0000313" key="3">
    <source>
        <dbReference type="EMBL" id="KAG8097325.1"/>
    </source>
</evidence>
<evidence type="ECO:0000259" key="2">
    <source>
        <dbReference type="PROSITE" id="PS50846"/>
    </source>
</evidence>
<dbReference type="AlphaFoldDB" id="A0A8J5WT29"/>
<reference evidence="3" key="2">
    <citation type="submission" date="2021-02" db="EMBL/GenBank/DDBJ databases">
        <authorList>
            <person name="Kimball J.A."/>
            <person name="Haas M.W."/>
            <person name="Macchietto M."/>
            <person name="Kono T."/>
            <person name="Duquette J."/>
            <person name="Shao M."/>
        </authorList>
    </citation>
    <scope>NUCLEOTIDE SEQUENCE</scope>
    <source>
        <tissue evidence="3">Fresh leaf tissue</tissue>
    </source>
</reference>
<sequence>MEPAAIRRAAPSLSAAAEAPPTPASPWLHVHLLPLLRWRREPLPRGRGRGGAGAGVVADGDSGAGAAAAAAVAALGETETADADVILLHVGGMSCGGCAANVKRILESQPEITSATVDFEGKTAAVWTTPEAKATKDWQKQLGEKLAHHLSTCGFQSHLLDEGEAKQS</sequence>
<dbReference type="FunFam" id="3.30.70.100:FF:000047">
    <property type="entry name" value="Copper-transporting ATPase PAA1, chloroplastic"/>
    <property type="match status" value="1"/>
</dbReference>
<dbReference type="OrthoDB" id="689350at2759"/>
<accession>A0A8J5WT29</accession>
<dbReference type="EMBL" id="JAAALK010000079">
    <property type="protein sequence ID" value="KAG8097325.1"/>
    <property type="molecule type" value="Genomic_DNA"/>
</dbReference>
<proteinExistence type="predicted"/>
<name>A0A8J5WT29_ZIZPA</name>
<dbReference type="InterPro" id="IPR017969">
    <property type="entry name" value="Heavy-metal-associated_CS"/>
</dbReference>
<evidence type="ECO:0000313" key="4">
    <source>
        <dbReference type="Proteomes" id="UP000729402"/>
    </source>
</evidence>
<dbReference type="GO" id="GO:0046872">
    <property type="term" value="F:metal ion binding"/>
    <property type="evidence" value="ECO:0007669"/>
    <property type="project" value="UniProtKB-KW"/>
</dbReference>
<dbReference type="CDD" id="cd00371">
    <property type="entry name" value="HMA"/>
    <property type="match status" value="1"/>
</dbReference>
<dbReference type="Proteomes" id="UP000729402">
    <property type="component" value="Unassembled WGS sequence"/>
</dbReference>